<name>A0AAV0WQC0_9HEMI</name>
<dbReference type="Proteomes" id="UP001160148">
    <property type="component" value="Unassembled WGS sequence"/>
</dbReference>
<gene>
    <name evidence="1" type="ORF">MEUPH1_LOCUS13602</name>
</gene>
<comment type="caution">
    <text evidence="1">The sequence shown here is derived from an EMBL/GenBank/DDBJ whole genome shotgun (WGS) entry which is preliminary data.</text>
</comment>
<proteinExistence type="predicted"/>
<dbReference type="EMBL" id="CARXXK010000002">
    <property type="protein sequence ID" value="CAI6358042.1"/>
    <property type="molecule type" value="Genomic_DNA"/>
</dbReference>
<reference evidence="1 2" key="1">
    <citation type="submission" date="2023-01" db="EMBL/GenBank/DDBJ databases">
        <authorList>
            <person name="Whitehead M."/>
        </authorList>
    </citation>
    <scope>NUCLEOTIDE SEQUENCE [LARGE SCALE GENOMIC DNA]</scope>
</reference>
<sequence length="81" mass="8769">MSKVDNPGTPTEGYYYLPPHAVVKESSTTPKMRVVFDGSAKSTTGKSLNDTLAPSPTTQPELFDILLHASCEAIKLLSQQM</sequence>
<organism evidence="1 2">
    <name type="scientific">Macrosiphum euphorbiae</name>
    <name type="common">potato aphid</name>
    <dbReference type="NCBI Taxonomy" id="13131"/>
    <lineage>
        <taxon>Eukaryota</taxon>
        <taxon>Metazoa</taxon>
        <taxon>Ecdysozoa</taxon>
        <taxon>Arthropoda</taxon>
        <taxon>Hexapoda</taxon>
        <taxon>Insecta</taxon>
        <taxon>Pterygota</taxon>
        <taxon>Neoptera</taxon>
        <taxon>Paraneoptera</taxon>
        <taxon>Hemiptera</taxon>
        <taxon>Sternorrhyncha</taxon>
        <taxon>Aphidomorpha</taxon>
        <taxon>Aphidoidea</taxon>
        <taxon>Aphididae</taxon>
        <taxon>Macrosiphini</taxon>
        <taxon>Macrosiphum</taxon>
    </lineage>
</organism>
<dbReference type="AlphaFoldDB" id="A0AAV0WQC0"/>
<evidence type="ECO:0000313" key="2">
    <source>
        <dbReference type="Proteomes" id="UP001160148"/>
    </source>
</evidence>
<protein>
    <submittedName>
        <fullName evidence="1">Uncharacterized protein</fullName>
    </submittedName>
</protein>
<keyword evidence="2" id="KW-1185">Reference proteome</keyword>
<evidence type="ECO:0000313" key="1">
    <source>
        <dbReference type="EMBL" id="CAI6358042.1"/>
    </source>
</evidence>
<accession>A0AAV0WQC0</accession>